<evidence type="ECO:0000259" key="1">
    <source>
        <dbReference type="SMART" id="SM00507"/>
    </source>
</evidence>
<dbReference type="EMBL" id="LR796624">
    <property type="protein sequence ID" value="CAB4155181.1"/>
    <property type="molecule type" value="Genomic_DNA"/>
</dbReference>
<dbReference type="GO" id="GO:0004519">
    <property type="term" value="F:endonuclease activity"/>
    <property type="evidence" value="ECO:0007669"/>
    <property type="project" value="InterPro"/>
</dbReference>
<proteinExistence type="predicted"/>
<dbReference type="InterPro" id="IPR003615">
    <property type="entry name" value="HNH_nuc"/>
</dbReference>
<dbReference type="CDD" id="cd00085">
    <property type="entry name" value="HNHc"/>
    <property type="match status" value="1"/>
</dbReference>
<evidence type="ECO:0000313" key="2">
    <source>
        <dbReference type="EMBL" id="CAB4155181.1"/>
    </source>
</evidence>
<name>A0A6J5NCE8_9CAUD</name>
<accession>A0A6J5NCE8</accession>
<dbReference type="GO" id="GO:0003676">
    <property type="term" value="F:nucleic acid binding"/>
    <property type="evidence" value="ECO:0007669"/>
    <property type="project" value="InterPro"/>
</dbReference>
<dbReference type="Pfam" id="PF01844">
    <property type="entry name" value="HNH"/>
    <property type="match status" value="1"/>
</dbReference>
<protein>
    <submittedName>
        <fullName evidence="2">HNHc domain containing protein</fullName>
    </submittedName>
</protein>
<dbReference type="GO" id="GO:0008270">
    <property type="term" value="F:zinc ion binding"/>
    <property type="evidence" value="ECO:0007669"/>
    <property type="project" value="InterPro"/>
</dbReference>
<dbReference type="Gene3D" id="1.10.30.50">
    <property type="match status" value="1"/>
</dbReference>
<gene>
    <name evidence="2" type="ORF">UFOVP649_93</name>
</gene>
<dbReference type="SMART" id="SM00507">
    <property type="entry name" value="HNHc"/>
    <property type="match status" value="1"/>
</dbReference>
<reference evidence="2" key="1">
    <citation type="submission" date="2020-04" db="EMBL/GenBank/DDBJ databases">
        <authorList>
            <person name="Chiriac C."/>
            <person name="Salcher M."/>
            <person name="Ghai R."/>
            <person name="Kavagutti S V."/>
        </authorList>
    </citation>
    <scope>NUCLEOTIDE SEQUENCE</scope>
</reference>
<sequence length="159" mass="18115">MGMMNGPNELLHSLSELRPGEAKRRFRKSIFEDFASKGPFGHCACAYCGQWNDKLTIDHIVPKSKGGPHFAKWNSIPSCLVCNASKGSLPVFEWWRPTEFWSKEREEVLLAWVYANSFVSAHTDLSNWEAWCEATQRTLPIHEDNKKGARLPLLTMYAA</sequence>
<organism evidence="2">
    <name type="scientific">uncultured Caudovirales phage</name>
    <dbReference type="NCBI Taxonomy" id="2100421"/>
    <lineage>
        <taxon>Viruses</taxon>
        <taxon>Duplodnaviria</taxon>
        <taxon>Heunggongvirae</taxon>
        <taxon>Uroviricota</taxon>
        <taxon>Caudoviricetes</taxon>
        <taxon>Peduoviridae</taxon>
        <taxon>Maltschvirus</taxon>
        <taxon>Maltschvirus maltsch</taxon>
    </lineage>
</organism>
<feature type="domain" description="HNH nuclease" evidence="1">
    <location>
        <begin position="29"/>
        <end position="84"/>
    </location>
</feature>
<dbReference type="InterPro" id="IPR002711">
    <property type="entry name" value="HNH"/>
</dbReference>